<organism evidence="2 3">
    <name type="scientific">Chitinophaga jiangningensis</name>
    <dbReference type="NCBI Taxonomy" id="1419482"/>
    <lineage>
        <taxon>Bacteria</taxon>
        <taxon>Pseudomonadati</taxon>
        <taxon>Bacteroidota</taxon>
        <taxon>Chitinophagia</taxon>
        <taxon>Chitinophagales</taxon>
        <taxon>Chitinophagaceae</taxon>
        <taxon>Chitinophaga</taxon>
    </lineage>
</organism>
<sequence length="165" mass="18124">MRFNRFLLSLLLLPAAVFAQTEEEGDPVYVVDSVLVTPGAANQITPDQIGLITIAKGRKAVLLYGAQAENGVIYMETKAFARKRVNNFLKSVAPAYDSLRKTGIADSTIAFVVNDQLVGEKNEALLFTVDEKTFRTLELVPAKELEQKYQLTGKKAGVRITSSED</sequence>
<accession>A0A1M7L0M1</accession>
<evidence type="ECO:0000256" key="1">
    <source>
        <dbReference type="SAM" id="SignalP"/>
    </source>
</evidence>
<dbReference type="EMBL" id="FRBL01000010">
    <property type="protein sequence ID" value="SHM71044.1"/>
    <property type="molecule type" value="Genomic_DNA"/>
</dbReference>
<dbReference type="OrthoDB" id="657433at2"/>
<feature type="signal peptide" evidence="1">
    <location>
        <begin position="1"/>
        <end position="19"/>
    </location>
</feature>
<evidence type="ECO:0000313" key="2">
    <source>
        <dbReference type="EMBL" id="SHM71044.1"/>
    </source>
</evidence>
<keyword evidence="1" id="KW-0732">Signal</keyword>
<dbReference type="STRING" id="1419482.SAMN05444266_11073"/>
<gene>
    <name evidence="2" type="ORF">SAMN05444266_11073</name>
</gene>
<dbReference type="Proteomes" id="UP000184420">
    <property type="component" value="Unassembled WGS sequence"/>
</dbReference>
<proteinExistence type="predicted"/>
<evidence type="ECO:0000313" key="3">
    <source>
        <dbReference type="Proteomes" id="UP000184420"/>
    </source>
</evidence>
<keyword evidence="3" id="KW-1185">Reference proteome</keyword>
<protein>
    <submittedName>
        <fullName evidence="2">Uncharacterized protein</fullName>
    </submittedName>
</protein>
<reference evidence="2 3" key="1">
    <citation type="submission" date="2016-11" db="EMBL/GenBank/DDBJ databases">
        <authorList>
            <person name="Jaros S."/>
            <person name="Januszkiewicz K."/>
            <person name="Wedrychowicz H."/>
        </authorList>
    </citation>
    <scope>NUCLEOTIDE SEQUENCE [LARGE SCALE GENOMIC DNA]</scope>
    <source>
        <strain evidence="2 3">DSM 27406</strain>
    </source>
</reference>
<name>A0A1M7L0M1_9BACT</name>
<dbReference type="RefSeq" id="WP_143160091.1">
    <property type="nucleotide sequence ID" value="NZ_FRBL01000010.1"/>
</dbReference>
<dbReference type="AlphaFoldDB" id="A0A1M7L0M1"/>
<feature type="chain" id="PRO_5013269167" evidence="1">
    <location>
        <begin position="20"/>
        <end position="165"/>
    </location>
</feature>